<dbReference type="InterPro" id="IPR000253">
    <property type="entry name" value="FHA_dom"/>
</dbReference>
<organism evidence="4 5">
    <name type="scientific">Alloscardovia theropitheci</name>
    <dbReference type="NCBI Taxonomy" id="2496842"/>
    <lineage>
        <taxon>Bacteria</taxon>
        <taxon>Bacillati</taxon>
        <taxon>Actinomycetota</taxon>
        <taxon>Actinomycetes</taxon>
        <taxon>Bifidobacteriales</taxon>
        <taxon>Bifidobacteriaceae</taxon>
        <taxon>Alloscardovia</taxon>
    </lineage>
</organism>
<comment type="caution">
    <text evidence="4">The sequence shown here is derived from an EMBL/GenBank/DDBJ whole genome shotgun (WGS) entry which is preliminary data.</text>
</comment>
<name>A0A4R0QTW9_9BIFI</name>
<feature type="region of interest" description="Disordered" evidence="2">
    <location>
        <begin position="192"/>
        <end position="215"/>
    </location>
</feature>
<dbReference type="Proteomes" id="UP000291289">
    <property type="component" value="Unassembled WGS sequence"/>
</dbReference>
<evidence type="ECO:0000313" key="5">
    <source>
        <dbReference type="Proteomes" id="UP000291289"/>
    </source>
</evidence>
<dbReference type="OrthoDB" id="4336084at2"/>
<feature type="domain" description="FHA" evidence="3">
    <location>
        <begin position="331"/>
        <end position="381"/>
    </location>
</feature>
<evidence type="ECO:0000313" key="4">
    <source>
        <dbReference type="EMBL" id="TCD54998.1"/>
    </source>
</evidence>
<dbReference type="InterPro" id="IPR045962">
    <property type="entry name" value="DUF6382"/>
</dbReference>
<evidence type="ECO:0000256" key="1">
    <source>
        <dbReference type="ARBA" id="ARBA00022553"/>
    </source>
</evidence>
<feature type="compositionally biased region" description="Low complexity" evidence="2">
    <location>
        <begin position="198"/>
        <end position="212"/>
    </location>
</feature>
<reference evidence="4 5" key="1">
    <citation type="submission" date="2018-12" db="EMBL/GenBank/DDBJ databases">
        <title>Alloscrdovia theropitheci sp. nov: a novel taxon from the feces of the bleeding-herat monkey (Theropithecus geleda).</title>
        <authorList>
            <person name="Modesto M."/>
        </authorList>
    </citation>
    <scope>NUCLEOTIDE SEQUENCE [LARGE SCALE GENOMIC DNA]</scope>
    <source>
        <strain evidence="4 5">GLDI4/2</strain>
    </source>
</reference>
<dbReference type="Pfam" id="PF00498">
    <property type="entry name" value="FHA"/>
    <property type="match status" value="1"/>
</dbReference>
<accession>A0A4R0QTW9</accession>
<dbReference type="InterPro" id="IPR008984">
    <property type="entry name" value="SMAD_FHA_dom_sf"/>
</dbReference>
<dbReference type="Pfam" id="PF19909">
    <property type="entry name" value="DUF6382"/>
    <property type="match status" value="1"/>
</dbReference>
<dbReference type="PROSITE" id="PS50006">
    <property type="entry name" value="FHA_DOMAIN"/>
    <property type="match status" value="1"/>
</dbReference>
<protein>
    <submittedName>
        <fullName evidence="4">FHA domain-containing protein</fullName>
    </submittedName>
</protein>
<dbReference type="SMART" id="SM00240">
    <property type="entry name" value="FHA"/>
    <property type="match status" value="1"/>
</dbReference>
<dbReference type="AlphaFoldDB" id="A0A4R0QTW9"/>
<dbReference type="CDD" id="cd00060">
    <property type="entry name" value="FHA"/>
    <property type="match status" value="1"/>
</dbReference>
<gene>
    <name evidence="4" type="ORF">EJ419_01005</name>
</gene>
<evidence type="ECO:0000259" key="3">
    <source>
        <dbReference type="PROSITE" id="PS50006"/>
    </source>
</evidence>
<dbReference type="RefSeq" id="WP_131283056.1">
    <property type="nucleotide sequence ID" value="NZ_RXLP01000002.1"/>
</dbReference>
<evidence type="ECO:0000256" key="2">
    <source>
        <dbReference type="SAM" id="MobiDB-lite"/>
    </source>
</evidence>
<proteinExistence type="predicted"/>
<sequence length="407" mass="45225">MHYSVRLDRLSGAQTVTMHPSIGDTTDEGQATFAANVSSYSQYLLPMRFEVTSRSVRYYYDVTGLTSVAQFLKNRTMTVSFSSVATLIRGLLNSCEQHNANPEFIEWDHNYIYINEATGNWYFLFAPVFTKKPRKQCIDFLRFIAHSERILASSGYEESVRGYLRTLPTIGYTYDIQTVKQILGQISIPDTASTQTDNAQSSTTETNSANSSLDIPPDGATVLASSTTALPQFSAINYSADSLRNVNDISQQFAQEPQMVGVAVNETNHDDEKVDECLQNYTHIDDIRDNQVYESVEDNNSWGSLGTGTNALIVLTRLSDSKTYPVAAYEATIGRSSRSLIHVSGNSDISRIHVTVEISGDGFEITDMGSRNGTYVNDARIAPHHSVHATSPVKLRLAEEDFILEKR</sequence>
<keyword evidence="1" id="KW-0597">Phosphoprotein</keyword>
<dbReference type="Gene3D" id="2.60.200.20">
    <property type="match status" value="1"/>
</dbReference>
<dbReference type="SUPFAM" id="SSF49879">
    <property type="entry name" value="SMAD/FHA domain"/>
    <property type="match status" value="1"/>
</dbReference>
<dbReference type="EMBL" id="RXLP01000002">
    <property type="protein sequence ID" value="TCD54998.1"/>
    <property type="molecule type" value="Genomic_DNA"/>
</dbReference>
<keyword evidence="5" id="KW-1185">Reference proteome</keyword>